<dbReference type="GO" id="GO:0005886">
    <property type="term" value="C:plasma membrane"/>
    <property type="evidence" value="ECO:0000318"/>
    <property type="project" value="GO_Central"/>
</dbReference>
<feature type="transmembrane region" description="Helical" evidence="5">
    <location>
        <begin position="284"/>
        <end position="306"/>
    </location>
</feature>
<feature type="transmembrane region" description="Helical" evidence="5">
    <location>
        <begin position="30"/>
        <end position="51"/>
    </location>
</feature>
<dbReference type="eggNOG" id="KOG0236">
    <property type="taxonomic scope" value="Eukaryota"/>
</dbReference>
<dbReference type="AlphaFoldDB" id="D6WY12"/>
<evidence type="ECO:0000256" key="1">
    <source>
        <dbReference type="ARBA" id="ARBA00004141"/>
    </source>
</evidence>
<reference evidence="7 8" key="1">
    <citation type="journal article" date="2008" name="Nature">
        <title>The genome of the model beetle and pest Tribolium castaneum.</title>
        <authorList>
            <consortium name="Tribolium Genome Sequencing Consortium"/>
            <person name="Richards S."/>
            <person name="Gibbs R.A."/>
            <person name="Weinstock G.M."/>
            <person name="Brown S.J."/>
            <person name="Denell R."/>
            <person name="Beeman R.W."/>
            <person name="Gibbs R."/>
            <person name="Beeman R.W."/>
            <person name="Brown S.J."/>
            <person name="Bucher G."/>
            <person name="Friedrich M."/>
            <person name="Grimmelikhuijzen C.J."/>
            <person name="Klingler M."/>
            <person name="Lorenzen M."/>
            <person name="Richards S."/>
            <person name="Roth S."/>
            <person name="Schroder R."/>
            <person name="Tautz D."/>
            <person name="Zdobnov E.M."/>
            <person name="Muzny D."/>
            <person name="Gibbs R.A."/>
            <person name="Weinstock G.M."/>
            <person name="Attaway T."/>
            <person name="Bell S."/>
            <person name="Buhay C.J."/>
            <person name="Chandrabose M.N."/>
            <person name="Chavez D."/>
            <person name="Clerk-Blankenburg K.P."/>
            <person name="Cree A."/>
            <person name="Dao M."/>
            <person name="Davis C."/>
            <person name="Chacko J."/>
            <person name="Dinh H."/>
            <person name="Dugan-Rocha S."/>
            <person name="Fowler G."/>
            <person name="Garner T.T."/>
            <person name="Garnes J."/>
            <person name="Gnirke A."/>
            <person name="Hawes A."/>
            <person name="Hernandez J."/>
            <person name="Hines S."/>
            <person name="Holder M."/>
            <person name="Hume J."/>
            <person name="Jhangiani S.N."/>
            <person name="Joshi V."/>
            <person name="Khan Z.M."/>
            <person name="Jackson L."/>
            <person name="Kovar C."/>
            <person name="Kowis A."/>
            <person name="Lee S."/>
            <person name="Lewis L.R."/>
            <person name="Margolis J."/>
            <person name="Morgan M."/>
            <person name="Nazareth L.V."/>
            <person name="Nguyen N."/>
            <person name="Okwuonu G."/>
            <person name="Parker D."/>
            <person name="Richards S."/>
            <person name="Ruiz S.J."/>
            <person name="Santibanez J."/>
            <person name="Savard J."/>
            <person name="Scherer S.E."/>
            <person name="Schneider B."/>
            <person name="Sodergren E."/>
            <person name="Tautz D."/>
            <person name="Vattahil S."/>
            <person name="Villasana D."/>
            <person name="White C.S."/>
            <person name="Wright R."/>
            <person name="Park Y."/>
            <person name="Beeman R.W."/>
            <person name="Lord J."/>
            <person name="Oppert B."/>
            <person name="Lorenzen M."/>
            <person name="Brown S."/>
            <person name="Wang L."/>
            <person name="Savard J."/>
            <person name="Tautz D."/>
            <person name="Richards S."/>
            <person name="Weinstock G."/>
            <person name="Gibbs R.A."/>
            <person name="Liu Y."/>
            <person name="Worley K."/>
            <person name="Weinstock G."/>
            <person name="Elsik C.G."/>
            <person name="Reese J.T."/>
            <person name="Elhaik E."/>
            <person name="Landan G."/>
            <person name="Graur D."/>
            <person name="Arensburger P."/>
            <person name="Atkinson P."/>
            <person name="Beeman R.W."/>
            <person name="Beidler J."/>
            <person name="Brown S.J."/>
            <person name="Demuth J.P."/>
            <person name="Drury D.W."/>
            <person name="Du Y.Z."/>
            <person name="Fujiwara H."/>
            <person name="Lorenzen M."/>
            <person name="Maselli V."/>
            <person name="Osanai M."/>
            <person name="Park Y."/>
            <person name="Robertson H.M."/>
            <person name="Tu Z."/>
            <person name="Wang J.J."/>
            <person name="Wang S."/>
            <person name="Richards S."/>
            <person name="Song H."/>
            <person name="Zhang L."/>
            <person name="Sodergren E."/>
            <person name="Werner D."/>
            <person name="Stanke M."/>
            <person name="Morgenstern B."/>
            <person name="Solovyev V."/>
            <person name="Kosarev P."/>
            <person name="Brown G."/>
            <person name="Chen H.C."/>
            <person name="Ermolaeva O."/>
            <person name="Hlavina W."/>
            <person name="Kapustin Y."/>
            <person name="Kiryutin B."/>
            <person name="Kitts P."/>
            <person name="Maglott D."/>
            <person name="Pruitt K."/>
            <person name="Sapojnikov V."/>
            <person name="Souvorov A."/>
            <person name="Mackey A.J."/>
            <person name="Waterhouse R.M."/>
            <person name="Wyder S."/>
            <person name="Zdobnov E.M."/>
            <person name="Zdobnov E.M."/>
            <person name="Wyder S."/>
            <person name="Kriventseva E.V."/>
            <person name="Kadowaki T."/>
            <person name="Bork P."/>
            <person name="Aranda M."/>
            <person name="Bao R."/>
            <person name="Beermann A."/>
            <person name="Berns N."/>
            <person name="Bolognesi R."/>
            <person name="Bonneton F."/>
            <person name="Bopp D."/>
            <person name="Brown S.J."/>
            <person name="Bucher G."/>
            <person name="Butts T."/>
            <person name="Chaumot A."/>
            <person name="Denell R.E."/>
            <person name="Ferrier D.E."/>
            <person name="Friedrich M."/>
            <person name="Gordon C.M."/>
            <person name="Jindra M."/>
            <person name="Klingler M."/>
            <person name="Lan Q."/>
            <person name="Lattorff H.M."/>
            <person name="Laudet V."/>
            <person name="von Levetsow C."/>
            <person name="Liu Z."/>
            <person name="Lutz R."/>
            <person name="Lynch J.A."/>
            <person name="da Fonseca R.N."/>
            <person name="Posnien N."/>
            <person name="Reuter R."/>
            <person name="Roth S."/>
            <person name="Savard J."/>
            <person name="Schinko J.B."/>
            <person name="Schmitt C."/>
            <person name="Schoppmeier M."/>
            <person name="Schroder R."/>
            <person name="Shippy T.D."/>
            <person name="Simonnet F."/>
            <person name="Marques-Souza H."/>
            <person name="Tautz D."/>
            <person name="Tomoyasu Y."/>
            <person name="Trauner J."/>
            <person name="Van der Zee M."/>
            <person name="Vervoort M."/>
            <person name="Wittkopp N."/>
            <person name="Wimmer E.A."/>
            <person name="Yang X."/>
            <person name="Jones A.K."/>
            <person name="Sattelle D.B."/>
            <person name="Ebert P.R."/>
            <person name="Nelson D."/>
            <person name="Scott J.G."/>
            <person name="Beeman R.W."/>
            <person name="Muthukrishnan S."/>
            <person name="Kramer K.J."/>
            <person name="Arakane Y."/>
            <person name="Beeman R.W."/>
            <person name="Zhu Q."/>
            <person name="Hogenkamp D."/>
            <person name="Dixit R."/>
            <person name="Oppert B."/>
            <person name="Jiang H."/>
            <person name="Zou Z."/>
            <person name="Marshall J."/>
            <person name="Elpidina E."/>
            <person name="Vinokurov K."/>
            <person name="Oppert C."/>
            <person name="Zou Z."/>
            <person name="Evans J."/>
            <person name="Lu Z."/>
            <person name="Zhao P."/>
            <person name="Sumathipala N."/>
            <person name="Altincicek B."/>
            <person name="Vilcinskas A."/>
            <person name="Williams M."/>
            <person name="Hultmark D."/>
            <person name="Hetru C."/>
            <person name="Jiang H."/>
            <person name="Grimmelikhuijzen C.J."/>
            <person name="Hauser F."/>
            <person name="Cazzamali G."/>
            <person name="Williamson M."/>
            <person name="Park Y."/>
            <person name="Li B."/>
            <person name="Tanaka Y."/>
            <person name="Predel R."/>
            <person name="Neupert S."/>
            <person name="Schachtner J."/>
            <person name="Verleyen P."/>
            <person name="Raible F."/>
            <person name="Bork P."/>
            <person name="Friedrich M."/>
            <person name="Walden K.K."/>
            <person name="Robertson H.M."/>
            <person name="Angeli S."/>
            <person name="Foret S."/>
            <person name="Bucher G."/>
            <person name="Schuetz S."/>
            <person name="Maleszka R."/>
            <person name="Wimmer E.A."/>
            <person name="Beeman R.W."/>
            <person name="Lorenzen M."/>
            <person name="Tomoyasu Y."/>
            <person name="Miller S.C."/>
            <person name="Grossmann D."/>
            <person name="Bucher G."/>
        </authorList>
    </citation>
    <scope>NUCLEOTIDE SEQUENCE [LARGE SCALE GENOMIC DNA]</scope>
    <source>
        <strain evidence="7 8">Georgia GA2</strain>
    </source>
</reference>
<reference evidence="7 8" key="2">
    <citation type="journal article" date="2010" name="Nucleic Acids Res.">
        <title>BeetleBase in 2010: revisions to provide comprehensive genomic information for Tribolium castaneum.</title>
        <authorList>
            <person name="Kim H.S."/>
            <person name="Murphy T."/>
            <person name="Xia J."/>
            <person name="Caragea D."/>
            <person name="Park Y."/>
            <person name="Beeman R.W."/>
            <person name="Lorenzen M.D."/>
            <person name="Butcher S."/>
            <person name="Manak J.R."/>
            <person name="Brown S.J."/>
        </authorList>
    </citation>
    <scope>GENOME REANNOTATION</scope>
    <source>
        <strain evidence="7 8">Georgia GA2</strain>
    </source>
</reference>
<dbReference type="InterPro" id="IPR011547">
    <property type="entry name" value="SLC26A/SulP_dom"/>
</dbReference>
<dbReference type="KEGG" id="tca:657512"/>
<keyword evidence="8" id="KW-1185">Reference proteome</keyword>
<evidence type="ECO:0000256" key="2">
    <source>
        <dbReference type="ARBA" id="ARBA00022692"/>
    </source>
</evidence>
<dbReference type="OMA" id="SHRDEWK"/>
<feature type="transmembrane region" description="Helical" evidence="5">
    <location>
        <begin position="101"/>
        <end position="125"/>
    </location>
</feature>
<dbReference type="PANTHER" id="PTHR11814">
    <property type="entry name" value="SULFATE TRANSPORTER"/>
    <property type="match status" value="1"/>
</dbReference>
<gene>
    <name evidence="7" type="primary">AUGUSTUS-3.0.2_05487</name>
    <name evidence="7" type="ORF">TcasGA2_TC005487</name>
</gene>
<dbReference type="GO" id="GO:0015116">
    <property type="term" value="F:sulfate transmembrane transporter activity"/>
    <property type="evidence" value="ECO:0000318"/>
    <property type="project" value="GO_Central"/>
</dbReference>
<keyword evidence="3 5" id="KW-1133">Transmembrane helix</keyword>
<feature type="transmembrane region" description="Helical" evidence="5">
    <location>
        <begin position="57"/>
        <end position="74"/>
    </location>
</feature>
<dbReference type="InParanoid" id="D6WY12"/>
<evidence type="ECO:0000256" key="4">
    <source>
        <dbReference type="ARBA" id="ARBA00023136"/>
    </source>
</evidence>
<dbReference type="EMBL" id="KQ971362">
    <property type="protein sequence ID" value="EFA07912.1"/>
    <property type="molecule type" value="Genomic_DNA"/>
</dbReference>
<feature type="transmembrane region" description="Helical" evidence="5">
    <location>
        <begin position="354"/>
        <end position="371"/>
    </location>
</feature>
<dbReference type="GO" id="GO:1902358">
    <property type="term" value="P:sulfate transmembrane transport"/>
    <property type="evidence" value="ECO:0000318"/>
    <property type="project" value="GO_Central"/>
</dbReference>
<keyword evidence="2 5" id="KW-0812">Transmembrane</keyword>
<name>D6WY12_TRICA</name>
<dbReference type="HOGENOM" id="CLU_003182_12_2_1"/>
<feature type="transmembrane region" description="Helical" evidence="5">
    <location>
        <begin position="215"/>
        <end position="240"/>
    </location>
</feature>
<organism evidence="7 8">
    <name type="scientific">Tribolium castaneum</name>
    <name type="common">Red flour beetle</name>
    <dbReference type="NCBI Taxonomy" id="7070"/>
    <lineage>
        <taxon>Eukaryota</taxon>
        <taxon>Metazoa</taxon>
        <taxon>Ecdysozoa</taxon>
        <taxon>Arthropoda</taxon>
        <taxon>Hexapoda</taxon>
        <taxon>Insecta</taxon>
        <taxon>Pterygota</taxon>
        <taxon>Neoptera</taxon>
        <taxon>Endopterygota</taxon>
        <taxon>Coleoptera</taxon>
        <taxon>Polyphaga</taxon>
        <taxon>Cucujiformia</taxon>
        <taxon>Tenebrionidae</taxon>
        <taxon>Tenebrionidae incertae sedis</taxon>
        <taxon>Tribolium</taxon>
    </lineage>
</organism>
<dbReference type="OrthoDB" id="288203at2759"/>
<evidence type="ECO:0000313" key="7">
    <source>
        <dbReference type="EMBL" id="EFA07912.1"/>
    </source>
</evidence>
<dbReference type="Pfam" id="PF00916">
    <property type="entry name" value="Sulfate_transp"/>
    <property type="match status" value="1"/>
</dbReference>
<keyword evidence="4 5" id="KW-0472">Membrane</keyword>
<feature type="domain" description="SLC26A/SulP transporter" evidence="6">
    <location>
        <begin position="26"/>
        <end position="415"/>
    </location>
</feature>
<feature type="transmembrane region" description="Helical" evidence="5">
    <location>
        <begin position="383"/>
        <end position="404"/>
    </location>
</feature>
<dbReference type="SUPFAM" id="SSF52091">
    <property type="entry name" value="SpoIIaa-like"/>
    <property type="match status" value="1"/>
</dbReference>
<proteinExistence type="predicted"/>
<comment type="subcellular location">
    <subcellularLocation>
        <location evidence="1">Membrane</location>
        <topology evidence="1">Multi-pass membrane protein</topology>
    </subcellularLocation>
</comment>
<dbReference type="InterPro" id="IPR036513">
    <property type="entry name" value="STAS_dom_sf"/>
</dbReference>
<feature type="transmembrane region" description="Helical" evidence="5">
    <location>
        <begin position="176"/>
        <end position="194"/>
    </location>
</feature>
<dbReference type="Proteomes" id="UP000007266">
    <property type="component" value="Linkage group 8"/>
</dbReference>
<dbReference type="PhylomeDB" id="D6WY12"/>
<protein>
    <submittedName>
        <fullName evidence="7">Sodium-independent sulfate anion transporter-like Protein</fullName>
    </submittedName>
</protein>
<dbReference type="InterPro" id="IPR001902">
    <property type="entry name" value="SLC26A/SulP_fam"/>
</dbReference>
<dbReference type="STRING" id="7070.D6WY12"/>
<dbReference type="GO" id="GO:1902476">
    <property type="term" value="P:chloride transmembrane transport"/>
    <property type="evidence" value="ECO:0000318"/>
    <property type="project" value="GO_Central"/>
</dbReference>
<evidence type="ECO:0000259" key="6">
    <source>
        <dbReference type="Pfam" id="PF00916"/>
    </source>
</evidence>
<dbReference type="FunCoup" id="D6WY12">
    <property type="interactions" value="46"/>
</dbReference>
<evidence type="ECO:0000256" key="3">
    <source>
        <dbReference type="ARBA" id="ARBA00022989"/>
    </source>
</evidence>
<feature type="transmembrane region" description="Helical" evidence="5">
    <location>
        <begin position="416"/>
        <end position="444"/>
    </location>
</feature>
<evidence type="ECO:0000313" key="8">
    <source>
        <dbReference type="Proteomes" id="UP000007266"/>
    </source>
</evidence>
<sequence>MPTLRHILLKRLPITTWLPRYKTSTFFRDLLAGFTVSLTEIPQAIAYAVVAGLTPEYGLYAAFMGGFTYALFGSNKDINIGPTSILCLLIQPYVRKFGPDVAVLACFLSGVLIFLLGVLQLGFVIEFFSYPVIAGFTCAASLQIGSTQIKSLLGIPGPADGFLDAWKAVFNNLDQIKMWDTVLGLVSILILVVLKEIQKFGTLKYRSDWSKSRNILGIATFMVSLARNAIIVIIGTVISYNFGKNPPFKTTGEVKAGFPPFGPPPFVPNCNGTWYSFGTVAQNFGPTLIFLPLVAILEAVSIGKAFSKGKALDATQEMLALGLANMAGSFVRSMPITGSFTRTAVNHSAGVKTQFGGVITSVLALLAIAFLTPTFSYVPKASLAAVIICAMFYLFDFGAFVVLWRAKKLDLVPFLTTLFCCLFISLEYGILIGIGVNLLFVLYASARPKLLITHEKVTRGEIFLITPKDTLYFPAAEFLRDVVLACEGENSTVVVNGKELRNVDVTVAKSLAVLVRELVERGQIPILQNFKPSVVQICIRVDKNLQKYFVQSDLSEILKNV</sequence>
<accession>D6WY12</accession>
<evidence type="ECO:0000256" key="5">
    <source>
        <dbReference type="SAM" id="Phobius"/>
    </source>
</evidence>